<feature type="domain" description="Tip attachment protein J Fn3-1" evidence="3">
    <location>
        <begin position="3"/>
        <end position="57"/>
    </location>
</feature>
<dbReference type="InterPro" id="IPR003961">
    <property type="entry name" value="FN3_dom"/>
</dbReference>
<sequence length="464" mass="50269">MAAEDGSDRLVSSAGTPDTQYRFRGLTPGRYTLSVRAVNSQGQQGDPASTQFSISAPAAPSFIELTPGYFQITATPRQAVYDPTVQYEFWFSDAQITDIHQVENAARYLGTALYWIAASVNIRPGRDYYFYIRAVNQVGKSAFVEATGQASNDAAGYLDFFKGQITESHLGKELLEKVDLTEDNASKLQQFSKEWKDANDKWNAMWGVKIEQTKDGKYYVAGLGLSMEDTPDGKISQFLVAADRIAYINPANGNETPGFVMQGDQIIMNEVFLKYLSAPTITSGGNPPAFSLTPDGKLTAKNADISGHINAVSGSFTGEINATSGKFSGVIEAREFVGDICGSKVMQGVSIRATNDERSTSTRYTDSATYQIGKTITVMANCERNGGSGAITVTININGQVKTAQVIPYTAGLPAMYQTVVFSVYTTSPVVDISVSLRVRGQYTTEASVWPLVMVSRSGNNFTN</sequence>
<dbReference type="SUPFAM" id="SSF49265">
    <property type="entry name" value="Fibronectin type III"/>
    <property type="match status" value="1"/>
</dbReference>
<dbReference type="CDD" id="cd00063">
    <property type="entry name" value="FN3"/>
    <property type="match status" value="1"/>
</dbReference>
<dbReference type="Gene3D" id="2.60.40.10">
    <property type="entry name" value="Immunoglobulins"/>
    <property type="match status" value="2"/>
</dbReference>
<dbReference type="EMBL" id="UGWI01000002">
    <property type="protein sequence ID" value="SUG52424.1"/>
    <property type="molecule type" value="Genomic_DNA"/>
</dbReference>
<dbReference type="Pfam" id="PF09327">
    <property type="entry name" value="Phage_Tail_Tip"/>
    <property type="match status" value="1"/>
</dbReference>
<evidence type="ECO:0000259" key="4">
    <source>
        <dbReference type="Pfam" id="PF24489"/>
    </source>
</evidence>
<name>A0A379TPR3_SALER</name>
<protein>
    <submittedName>
        <fullName evidence="5">Phage tail fiber protein</fullName>
    </submittedName>
</protein>
<evidence type="ECO:0000259" key="2">
    <source>
        <dbReference type="Pfam" id="PF09327"/>
    </source>
</evidence>
<dbReference type="InterPro" id="IPR015406">
    <property type="entry name" value="GpJ_CSF"/>
</dbReference>
<evidence type="ECO:0000313" key="5">
    <source>
        <dbReference type="EMBL" id="SUG52424.1"/>
    </source>
</evidence>
<dbReference type="AlphaFoldDB" id="A0A379TPR3"/>
<dbReference type="InterPro" id="IPR036116">
    <property type="entry name" value="FN3_sf"/>
</dbReference>
<dbReference type="PANTHER" id="PTHR36251:SF2">
    <property type="entry name" value="GIFSY-2 PROPHAGE HOST SPECIFICITY PROTEIN J, PHAGE LAMBDA"/>
    <property type="match status" value="1"/>
</dbReference>
<dbReference type="PANTHER" id="PTHR36251">
    <property type="entry name" value="FELS-1 PROPHAGE HOST SPECIFICITY PROTEIN-RELATED"/>
    <property type="match status" value="1"/>
</dbReference>
<evidence type="ECO:0000259" key="3">
    <source>
        <dbReference type="Pfam" id="PF24421"/>
    </source>
</evidence>
<gene>
    <name evidence="5" type="ORF">NCTC9854_04531</name>
</gene>
<evidence type="ECO:0000313" key="6">
    <source>
        <dbReference type="Proteomes" id="UP000254773"/>
    </source>
</evidence>
<organism evidence="5 6">
    <name type="scientific">Salmonella enterica</name>
    <name type="common">Salmonella choleraesuis</name>
    <dbReference type="NCBI Taxonomy" id="28901"/>
    <lineage>
        <taxon>Bacteria</taxon>
        <taxon>Pseudomonadati</taxon>
        <taxon>Pseudomonadota</taxon>
        <taxon>Gammaproteobacteria</taxon>
        <taxon>Enterobacterales</taxon>
        <taxon>Enterobacteriaceae</taxon>
        <taxon>Salmonella</taxon>
    </lineage>
</organism>
<dbReference type="Proteomes" id="UP000254773">
    <property type="component" value="Unassembled WGS sequence"/>
</dbReference>
<accession>A0A379TPR3</accession>
<reference evidence="5 6" key="1">
    <citation type="submission" date="2018-06" db="EMBL/GenBank/DDBJ databases">
        <authorList>
            <consortium name="Pathogen Informatics"/>
            <person name="Doyle S."/>
        </authorList>
    </citation>
    <scope>NUCLEOTIDE SEQUENCE [LARGE SCALE GENOMIC DNA]</scope>
    <source>
        <strain evidence="5 6">NCTC9854</strain>
    </source>
</reference>
<dbReference type="InterPro" id="IPR057587">
    <property type="entry name" value="GpJ_Ig_second"/>
</dbReference>
<feature type="domain" description="Tip attachment protein J second Ig-like" evidence="4">
    <location>
        <begin position="59"/>
        <end position="161"/>
    </location>
</feature>
<dbReference type="Pfam" id="PF24421">
    <property type="entry name" value="Ig_J"/>
    <property type="match status" value="1"/>
</dbReference>
<dbReference type="InterPro" id="IPR053171">
    <property type="entry name" value="Viral_Tip_Attach_Protein"/>
</dbReference>
<evidence type="ECO:0000256" key="1">
    <source>
        <dbReference type="SAM" id="MobiDB-lite"/>
    </source>
</evidence>
<feature type="region of interest" description="Disordered" evidence="1">
    <location>
        <begin position="1"/>
        <end position="20"/>
    </location>
</feature>
<dbReference type="InterPro" id="IPR013783">
    <property type="entry name" value="Ig-like_fold"/>
</dbReference>
<dbReference type="Pfam" id="PF24489">
    <property type="entry name" value="Ig_J_second"/>
    <property type="match status" value="1"/>
</dbReference>
<proteinExistence type="predicted"/>
<dbReference type="InterPro" id="IPR055383">
    <property type="entry name" value="FN3-1_GpJ"/>
</dbReference>
<feature type="domain" description="Tip attachment protein J central straight fiber" evidence="2">
    <location>
        <begin position="188"/>
        <end position="315"/>
    </location>
</feature>